<gene>
    <name evidence="2" type="ORF">HW556_06225</name>
</gene>
<feature type="domain" description="Integrase catalytic" evidence="1">
    <location>
        <begin position="3"/>
        <end position="41"/>
    </location>
</feature>
<evidence type="ECO:0000313" key="3">
    <source>
        <dbReference type="Proteomes" id="UP000626554"/>
    </source>
</evidence>
<dbReference type="EMBL" id="JABKAV010000011">
    <property type="protein sequence ID" value="NVO84471.1"/>
    <property type="molecule type" value="Genomic_DNA"/>
</dbReference>
<reference evidence="2 3" key="1">
    <citation type="submission" date="2020-05" db="EMBL/GenBank/DDBJ databases">
        <title>Hymenobacter terrestris sp. nov. and Hymenobacter lapidiphilus sp. nov., isolated from regoliths in Antarctica.</title>
        <authorList>
            <person name="Sedlacek I."/>
            <person name="Pantucek R."/>
            <person name="Zeman M."/>
            <person name="Holochova P."/>
            <person name="Kralova S."/>
            <person name="Stankova E."/>
            <person name="Sedo O."/>
            <person name="Micenkova L."/>
            <person name="Svec P."/>
            <person name="Gupta V."/>
            <person name="Sood U."/>
            <person name="Korpole U.S."/>
            <person name="Lal R."/>
        </authorList>
    </citation>
    <scope>NUCLEOTIDE SEQUENCE [LARGE SCALE GENOMIC DNA]</scope>
    <source>
        <strain evidence="2 3">P5252</strain>
    </source>
</reference>
<accession>A0ABX2Q0J6</accession>
<sequence length="58" mass="6606">MLELREGPVFTDLADAQQSVAEYVDCYNHGRVHSSLEYQTPYRTHQQLLQPTALNCPA</sequence>
<evidence type="ECO:0000259" key="1">
    <source>
        <dbReference type="Pfam" id="PF13683"/>
    </source>
</evidence>
<dbReference type="Pfam" id="PF13683">
    <property type="entry name" value="rve_3"/>
    <property type="match status" value="1"/>
</dbReference>
<protein>
    <submittedName>
        <fullName evidence="2">Transposase</fullName>
    </submittedName>
</protein>
<name>A0ABX2Q0J6_9BACT</name>
<dbReference type="Proteomes" id="UP000626554">
    <property type="component" value="Unassembled WGS sequence"/>
</dbReference>
<dbReference type="InterPro" id="IPR001584">
    <property type="entry name" value="Integrase_cat-core"/>
</dbReference>
<organism evidence="2 3">
    <name type="scientific">Hymenobacter terrestris</name>
    <dbReference type="NCBI Taxonomy" id="2748310"/>
    <lineage>
        <taxon>Bacteria</taxon>
        <taxon>Pseudomonadati</taxon>
        <taxon>Bacteroidota</taxon>
        <taxon>Cytophagia</taxon>
        <taxon>Cytophagales</taxon>
        <taxon>Hymenobacteraceae</taxon>
        <taxon>Hymenobacter</taxon>
    </lineage>
</organism>
<proteinExistence type="predicted"/>
<evidence type="ECO:0000313" key="2">
    <source>
        <dbReference type="EMBL" id="NVO84471.1"/>
    </source>
</evidence>
<comment type="caution">
    <text evidence="2">The sequence shown here is derived from an EMBL/GenBank/DDBJ whole genome shotgun (WGS) entry which is preliminary data.</text>
</comment>
<keyword evidence="3" id="KW-1185">Reference proteome</keyword>
<dbReference type="InterPro" id="IPR012337">
    <property type="entry name" value="RNaseH-like_sf"/>
</dbReference>
<dbReference type="SUPFAM" id="SSF53098">
    <property type="entry name" value="Ribonuclease H-like"/>
    <property type="match status" value="1"/>
</dbReference>